<dbReference type="InterPro" id="IPR008914">
    <property type="entry name" value="PEBP"/>
</dbReference>
<dbReference type="PANTHER" id="PTHR11362">
    <property type="entry name" value="PHOSPHATIDYLETHANOLAMINE-BINDING PROTEIN"/>
    <property type="match status" value="1"/>
</dbReference>
<evidence type="ECO:0000313" key="3">
    <source>
        <dbReference type="Proteomes" id="UP000308671"/>
    </source>
</evidence>
<keyword evidence="1" id="KW-0732">Signal</keyword>
<dbReference type="GO" id="GO:0005543">
    <property type="term" value="F:phospholipid binding"/>
    <property type="evidence" value="ECO:0007669"/>
    <property type="project" value="TreeGrafter"/>
</dbReference>
<dbReference type="CDD" id="cd00866">
    <property type="entry name" value="PEBP_euk"/>
    <property type="match status" value="1"/>
</dbReference>
<sequence length="219" mass="23856">MRFSTLSIATISAALTHAQTPAESWPVTSRNVGCAFGNITVTPGKWISPSDVTTQPTIYRSTPLPNPNPNPNTNKTYMLLMLDLSIPSSDVTTLSQYSTLVPGLASNTTTRLHWWQGNYTITPPSSPASPPASPSSQTTLFLNTTDSIATYTAPRPRDATNHTYAFYLFTQPENYFPGEEAANGTYYDETTDARFNFSLKGVVEKVGEPVAANWFESSA</sequence>
<dbReference type="InterPro" id="IPR035810">
    <property type="entry name" value="PEBP_euk"/>
</dbReference>
<dbReference type="SUPFAM" id="SSF49777">
    <property type="entry name" value="PEBP-like"/>
    <property type="match status" value="1"/>
</dbReference>
<protein>
    <recommendedName>
        <fullName evidence="4">PEBP-like protein</fullName>
    </recommendedName>
</protein>
<dbReference type="EMBL" id="PQXL01000233">
    <property type="protein sequence ID" value="THV48696.1"/>
    <property type="molecule type" value="Genomic_DNA"/>
</dbReference>
<reference evidence="2 3" key="1">
    <citation type="submission" date="2017-12" db="EMBL/GenBank/DDBJ databases">
        <title>Comparative genomics of Botrytis spp.</title>
        <authorList>
            <person name="Valero-Jimenez C.A."/>
            <person name="Tapia P."/>
            <person name="Veloso J."/>
            <person name="Silva-Moreno E."/>
            <person name="Staats M."/>
            <person name="Valdes J.H."/>
            <person name="Van Kan J.A.L."/>
        </authorList>
    </citation>
    <scope>NUCLEOTIDE SEQUENCE [LARGE SCALE GENOMIC DNA]</scope>
    <source>
        <strain evidence="2 3">MUCL435</strain>
    </source>
</reference>
<gene>
    <name evidence="2" type="ORF">BGAL_0233g00130</name>
</gene>
<organism evidence="2 3">
    <name type="scientific">Botrytis galanthina</name>
    <dbReference type="NCBI Taxonomy" id="278940"/>
    <lineage>
        <taxon>Eukaryota</taxon>
        <taxon>Fungi</taxon>
        <taxon>Dikarya</taxon>
        <taxon>Ascomycota</taxon>
        <taxon>Pezizomycotina</taxon>
        <taxon>Leotiomycetes</taxon>
        <taxon>Helotiales</taxon>
        <taxon>Sclerotiniaceae</taxon>
        <taxon>Botrytis</taxon>
    </lineage>
</organism>
<dbReference type="AlphaFoldDB" id="A0A4V4HUA3"/>
<evidence type="ECO:0000313" key="2">
    <source>
        <dbReference type="EMBL" id="THV48696.1"/>
    </source>
</evidence>
<dbReference type="GO" id="GO:0030162">
    <property type="term" value="P:regulation of proteolysis"/>
    <property type="evidence" value="ECO:0007669"/>
    <property type="project" value="TreeGrafter"/>
</dbReference>
<feature type="chain" id="PRO_5020468384" description="PEBP-like protein" evidence="1">
    <location>
        <begin position="19"/>
        <end position="219"/>
    </location>
</feature>
<name>A0A4V4HUA3_9HELO</name>
<dbReference type="PANTHER" id="PTHR11362:SF78">
    <property type="entry name" value="PROTEASE INHIBITOR"/>
    <property type="match status" value="1"/>
</dbReference>
<feature type="signal peptide" evidence="1">
    <location>
        <begin position="1"/>
        <end position="18"/>
    </location>
</feature>
<dbReference type="InterPro" id="IPR036610">
    <property type="entry name" value="PEBP-like_sf"/>
</dbReference>
<accession>A0A4V4HUA3</accession>
<comment type="caution">
    <text evidence="2">The sequence shown here is derived from an EMBL/GenBank/DDBJ whole genome shotgun (WGS) entry which is preliminary data.</text>
</comment>
<dbReference type="OrthoDB" id="2506647at2759"/>
<dbReference type="Proteomes" id="UP000308671">
    <property type="component" value="Unassembled WGS sequence"/>
</dbReference>
<keyword evidence="3" id="KW-1185">Reference proteome</keyword>
<dbReference type="GO" id="GO:0046578">
    <property type="term" value="P:regulation of Ras protein signal transduction"/>
    <property type="evidence" value="ECO:0007669"/>
    <property type="project" value="TreeGrafter"/>
</dbReference>
<evidence type="ECO:0000256" key="1">
    <source>
        <dbReference type="SAM" id="SignalP"/>
    </source>
</evidence>
<dbReference type="Gene3D" id="3.90.280.10">
    <property type="entry name" value="PEBP-like"/>
    <property type="match status" value="1"/>
</dbReference>
<proteinExistence type="predicted"/>
<dbReference type="GO" id="GO:0030414">
    <property type="term" value="F:peptidase inhibitor activity"/>
    <property type="evidence" value="ECO:0007669"/>
    <property type="project" value="TreeGrafter"/>
</dbReference>
<dbReference type="Pfam" id="PF01161">
    <property type="entry name" value="PBP"/>
    <property type="match status" value="1"/>
</dbReference>
<evidence type="ECO:0008006" key="4">
    <source>
        <dbReference type="Google" id="ProtNLM"/>
    </source>
</evidence>